<dbReference type="AlphaFoldDB" id="A0A0B1TLY2"/>
<dbReference type="InterPro" id="IPR050378">
    <property type="entry name" value="Metallo-dep_Hydrolases_sf"/>
</dbReference>
<sequence length="304" mass="33544">MHTLPIYRNIVIHQWSESVKKEMEKVVSEGVNSFIVDVEGDDVIFQVLEYCKTLGVLARILPENSKIIPFLEKKMLDLGITGPEGFYQSHPEELESERVNNLCVLSQLSNCPVSILSMSSAESLSALERARSTGALAHAEIASAAVAADGSHYFNKNLKHAALHMTEVPLRVEGSSRLVSALASQPLVVCTSGHHAITSDSRLGARDFTAMPKGTVGVEERMYVLWEKAVRTGRIDPMRFVAVTSTNAAKLFNMYPKKRKRVDEDDLGFLHNRNHCSKSGNKFQPFLKSKVVSTFSIGGNLNAK</sequence>
<dbReference type="SUPFAM" id="SSF51556">
    <property type="entry name" value="Metallo-dependent hydrolases"/>
    <property type="match status" value="1"/>
</dbReference>
<keyword evidence="3" id="KW-1185">Reference proteome</keyword>
<gene>
    <name evidence="2" type="ORF">OESDEN_03620</name>
</gene>
<dbReference type="GO" id="GO:0006208">
    <property type="term" value="P:pyrimidine nucleobase catabolic process"/>
    <property type="evidence" value="ECO:0007669"/>
    <property type="project" value="TreeGrafter"/>
</dbReference>
<evidence type="ECO:0000256" key="1">
    <source>
        <dbReference type="ARBA" id="ARBA00008829"/>
    </source>
</evidence>
<reference evidence="2 3" key="1">
    <citation type="submission" date="2014-03" db="EMBL/GenBank/DDBJ databases">
        <title>Draft genome of the hookworm Oesophagostomum dentatum.</title>
        <authorList>
            <person name="Mitreva M."/>
        </authorList>
    </citation>
    <scope>NUCLEOTIDE SEQUENCE [LARGE SCALE GENOMIC DNA]</scope>
    <source>
        <strain evidence="2 3">OD-Hann</strain>
    </source>
</reference>
<evidence type="ECO:0000313" key="3">
    <source>
        <dbReference type="Proteomes" id="UP000053660"/>
    </source>
</evidence>
<name>A0A0B1TLY2_OESDE</name>
<dbReference type="PANTHER" id="PTHR11647:SF74">
    <property type="entry name" value="PROTEIN UNC-33"/>
    <property type="match status" value="1"/>
</dbReference>
<dbReference type="Proteomes" id="UP000053660">
    <property type="component" value="Unassembled WGS sequence"/>
</dbReference>
<accession>A0A0B1TLY2</accession>
<dbReference type="InterPro" id="IPR032466">
    <property type="entry name" value="Metal_Hydrolase"/>
</dbReference>
<protein>
    <submittedName>
        <fullName evidence="2">Phenylhydantoinase domain protein</fullName>
    </submittedName>
</protein>
<dbReference type="GO" id="GO:0005829">
    <property type="term" value="C:cytosol"/>
    <property type="evidence" value="ECO:0007669"/>
    <property type="project" value="TreeGrafter"/>
</dbReference>
<dbReference type="OrthoDB" id="10258955at2759"/>
<evidence type="ECO:0000313" key="2">
    <source>
        <dbReference type="EMBL" id="KHJ96420.1"/>
    </source>
</evidence>
<comment type="similarity">
    <text evidence="1">Belongs to the metallo-dependent hydrolases superfamily. Hydantoinase/dihydropyrimidinase family.</text>
</comment>
<dbReference type="PANTHER" id="PTHR11647">
    <property type="entry name" value="HYDRANTOINASE/DIHYDROPYRIMIDINASE FAMILY MEMBER"/>
    <property type="match status" value="1"/>
</dbReference>
<dbReference type="GO" id="GO:0004157">
    <property type="term" value="F:dihydropyrimidinase activity"/>
    <property type="evidence" value="ECO:0007669"/>
    <property type="project" value="TreeGrafter"/>
</dbReference>
<dbReference type="FunFam" id="3.20.20.140:FF:000174">
    <property type="entry name" value="Dihydropyrimidinase-related protein 2"/>
    <property type="match status" value="1"/>
</dbReference>
<organism evidence="2 3">
    <name type="scientific">Oesophagostomum dentatum</name>
    <name type="common">Nodular worm</name>
    <dbReference type="NCBI Taxonomy" id="61180"/>
    <lineage>
        <taxon>Eukaryota</taxon>
        <taxon>Metazoa</taxon>
        <taxon>Ecdysozoa</taxon>
        <taxon>Nematoda</taxon>
        <taxon>Chromadorea</taxon>
        <taxon>Rhabditida</taxon>
        <taxon>Rhabditina</taxon>
        <taxon>Rhabditomorpha</taxon>
        <taxon>Strongyloidea</taxon>
        <taxon>Strongylidae</taxon>
        <taxon>Oesophagostomum</taxon>
    </lineage>
</organism>
<dbReference type="Gene3D" id="3.20.20.140">
    <property type="entry name" value="Metal-dependent hydrolases"/>
    <property type="match status" value="1"/>
</dbReference>
<dbReference type="EMBL" id="KN549674">
    <property type="protein sequence ID" value="KHJ96420.1"/>
    <property type="molecule type" value="Genomic_DNA"/>
</dbReference>
<proteinExistence type="inferred from homology"/>